<dbReference type="PANTHER" id="PTHR11276">
    <property type="entry name" value="DNA POLYMERASE TYPE-X FAMILY MEMBER"/>
    <property type="match status" value="1"/>
</dbReference>
<dbReference type="Pfam" id="PF10391">
    <property type="entry name" value="DNA_pol_lambd_f"/>
    <property type="match status" value="1"/>
</dbReference>
<dbReference type="InterPro" id="IPR028207">
    <property type="entry name" value="DNA_pol_B_palm_palm"/>
</dbReference>
<dbReference type="PRINTS" id="PR00869">
    <property type="entry name" value="DNAPOLX"/>
</dbReference>
<name>A0A6C0JI14_9ZZZZ</name>
<keyword evidence="1" id="KW-0237">DNA synthesis</keyword>
<dbReference type="GO" id="GO:0003887">
    <property type="term" value="F:DNA-directed DNA polymerase activity"/>
    <property type="evidence" value="ECO:0007669"/>
    <property type="project" value="InterPro"/>
</dbReference>
<dbReference type="EMBL" id="MN740373">
    <property type="protein sequence ID" value="QHU03264.1"/>
    <property type="molecule type" value="Genomic_DNA"/>
</dbReference>
<evidence type="ECO:0000256" key="4">
    <source>
        <dbReference type="ARBA" id="ARBA00022705"/>
    </source>
</evidence>
<dbReference type="CDD" id="cd00141">
    <property type="entry name" value="NT_POLXc"/>
    <property type="match status" value="1"/>
</dbReference>
<dbReference type="InterPro" id="IPR002008">
    <property type="entry name" value="DNA_pol_X_beta-like"/>
</dbReference>
<keyword evidence="4" id="KW-0235">DNA replication</keyword>
<dbReference type="Gene3D" id="3.30.460.10">
    <property type="entry name" value="Beta Polymerase, domain 2"/>
    <property type="match status" value="1"/>
</dbReference>
<accession>A0A6C0JI14</accession>
<evidence type="ECO:0000259" key="5">
    <source>
        <dbReference type="SMART" id="SM00483"/>
    </source>
</evidence>
<keyword evidence="3" id="KW-0548">Nucleotidyltransferase</keyword>
<proteinExistence type="predicted"/>
<evidence type="ECO:0000256" key="3">
    <source>
        <dbReference type="ARBA" id="ARBA00022695"/>
    </source>
</evidence>
<dbReference type="GO" id="GO:0005634">
    <property type="term" value="C:nucleus"/>
    <property type="evidence" value="ECO:0007669"/>
    <property type="project" value="TreeGrafter"/>
</dbReference>
<dbReference type="Gene3D" id="1.10.150.110">
    <property type="entry name" value="DNA polymerase beta, N-terminal domain-like"/>
    <property type="match status" value="1"/>
</dbReference>
<dbReference type="Pfam" id="PF14792">
    <property type="entry name" value="DNA_pol_B_palm"/>
    <property type="match status" value="1"/>
</dbReference>
<dbReference type="InterPro" id="IPR018944">
    <property type="entry name" value="DNA_pol_lambd_fingers_domain"/>
</dbReference>
<dbReference type="SMART" id="SM00483">
    <property type="entry name" value="POLXc"/>
    <property type="match status" value="1"/>
</dbReference>
<dbReference type="Pfam" id="PF14791">
    <property type="entry name" value="DNA_pol_B_thumb"/>
    <property type="match status" value="1"/>
</dbReference>
<dbReference type="PANTHER" id="PTHR11276:SF28">
    <property type="entry name" value="DNA POLYMERASE LAMBDA"/>
    <property type="match status" value="1"/>
</dbReference>
<keyword evidence="2" id="KW-0808">Transferase</keyword>
<reference evidence="6" key="1">
    <citation type="journal article" date="2020" name="Nature">
        <title>Giant virus diversity and host interactions through global metagenomics.</title>
        <authorList>
            <person name="Schulz F."/>
            <person name="Roux S."/>
            <person name="Paez-Espino D."/>
            <person name="Jungbluth S."/>
            <person name="Walsh D.A."/>
            <person name="Denef V.J."/>
            <person name="McMahon K.D."/>
            <person name="Konstantinidis K.T."/>
            <person name="Eloe-Fadrosh E.A."/>
            <person name="Kyrpides N.C."/>
            <person name="Woyke T."/>
        </authorList>
    </citation>
    <scope>NUCLEOTIDE SEQUENCE</scope>
    <source>
        <strain evidence="6">GVMAG-M-3300026093-6</strain>
    </source>
</reference>
<dbReference type="Gene3D" id="1.10.150.20">
    <property type="entry name" value="5' to 3' exonuclease, C-terminal subdomain"/>
    <property type="match status" value="1"/>
</dbReference>
<organism evidence="6">
    <name type="scientific">viral metagenome</name>
    <dbReference type="NCBI Taxonomy" id="1070528"/>
    <lineage>
        <taxon>unclassified sequences</taxon>
        <taxon>metagenomes</taxon>
        <taxon>organismal metagenomes</taxon>
    </lineage>
</organism>
<protein>
    <recommendedName>
        <fullName evidence="5">DNA-directed DNA polymerase X domain-containing protein</fullName>
    </recommendedName>
</protein>
<evidence type="ECO:0000313" key="6">
    <source>
        <dbReference type="EMBL" id="QHU03264.1"/>
    </source>
</evidence>
<dbReference type="PRINTS" id="PR00870">
    <property type="entry name" value="DNAPOLXBETA"/>
</dbReference>
<dbReference type="GO" id="GO:0003677">
    <property type="term" value="F:DNA binding"/>
    <property type="evidence" value="ECO:0007669"/>
    <property type="project" value="InterPro"/>
</dbReference>
<sequence length="345" mass="39439">MSKTQLIRQFQILIHQCSITGEKTATFRARQYSNAIKILQSYEGDFNIDNITQISEHFKTNGTKNPQKTIEKITDFIKLGYIPQAKEALENPQINSLIELTRIANIGPSKATELFKKYGISTIEQLRTQVETNPSIINDKQKLGLKYHDDLEKRIPKSEMKKYDVVIGKFCKNVSDSLQMSINGSYRRKCPDSGDIDVLVTGPKGKNKELRNKLIDLLITKGIIQEVLARGDKKFMGISRLSKTHPCRHIDIIDTDIDEYPFAQLYFTGSGGFNADMRAVALKKGYSMNEYCLSDKNTKVKISEETILQKLGKSRFECEKDIFQFLDMEYVLPENRNKTTLSKLK</sequence>
<dbReference type="InterPro" id="IPR029398">
    <property type="entry name" value="PolB_thumb"/>
</dbReference>
<dbReference type="SUPFAM" id="SSF81301">
    <property type="entry name" value="Nucleotidyltransferase"/>
    <property type="match status" value="1"/>
</dbReference>
<dbReference type="SUPFAM" id="SSF81585">
    <property type="entry name" value="PsbU/PolX domain-like"/>
    <property type="match status" value="1"/>
</dbReference>
<dbReference type="InterPro" id="IPR043519">
    <property type="entry name" value="NT_sf"/>
</dbReference>
<dbReference type="Gene3D" id="3.30.210.10">
    <property type="entry name" value="DNA polymerase, thumb domain"/>
    <property type="match status" value="1"/>
</dbReference>
<evidence type="ECO:0000256" key="2">
    <source>
        <dbReference type="ARBA" id="ARBA00022679"/>
    </source>
</evidence>
<dbReference type="GO" id="GO:0006303">
    <property type="term" value="P:double-strand break repair via nonhomologous end joining"/>
    <property type="evidence" value="ECO:0007669"/>
    <property type="project" value="TreeGrafter"/>
</dbReference>
<dbReference type="InterPro" id="IPR027421">
    <property type="entry name" value="DNA_pol_lamdba_lyase_dom_sf"/>
</dbReference>
<feature type="domain" description="DNA-directed DNA polymerase X" evidence="5">
    <location>
        <begin position="1"/>
        <end position="337"/>
    </location>
</feature>
<dbReference type="InterPro" id="IPR037160">
    <property type="entry name" value="DNA_Pol_thumb_sf"/>
</dbReference>
<dbReference type="InterPro" id="IPR022312">
    <property type="entry name" value="DNA_pol_X"/>
</dbReference>
<dbReference type="AlphaFoldDB" id="A0A6C0JI14"/>
<evidence type="ECO:0000256" key="1">
    <source>
        <dbReference type="ARBA" id="ARBA00022634"/>
    </source>
</evidence>
<dbReference type="InterPro" id="IPR002054">
    <property type="entry name" value="DNA-dir_DNA_pol_X"/>
</dbReference>